<proteinExistence type="inferred from homology"/>
<feature type="region of interest" description="Disordered" evidence="6">
    <location>
        <begin position="503"/>
        <end position="559"/>
    </location>
</feature>
<feature type="compositionally biased region" description="Low complexity" evidence="6">
    <location>
        <begin position="424"/>
        <end position="454"/>
    </location>
</feature>
<feature type="transmembrane region" description="Helical" evidence="7">
    <location>
        <begin position="159"/>
        <end position="181"/>
    </location>
</feature>
<evidence type="ECO:0000256" key="3">
    <source>
        <dbReference type="ARBA" id="ARBA00022989"/>
    </source>
</evidence>
<comment type="similarity">
    <text evidence="5">Belongs to the SAT4 family.</text>
</comment>
<dbReference type="GO" id="GO:0016020">
    <property type="term" value="C:membrane"/>
    <property type="evidence" value="ECO:0007669"/>
    <property type="project" value="UniProtKB-SubCell"/>
</dbReference>
<keyword evidence="10" id="KW-1185">Reference proteome</keyword>
<dbReference type="PROSITE" id="PS51257">
    <property type="entry name" value="PROKAR_LIPOPROTEIN"/>
    <property type="match status" value="1"/>
</dbReference>
<evidence type="ECO:0000313" key="9">
    <source>
        <dbReference type="EMBL" id="KAK8095288.1"/>
    </source>
</evidence>
<keyword evidence="3 7" id="KW-1133">Transmembrane helix</keyword>
<dbReference type="EMBL" id="JAQQWP010000011">
    <property type="protein sequence ID" value="KAK8095288.1"/>
    <property type="molecule type" value="Genomic_DNA"/>
</dbReference>
<feature type="compositionally biased region" description="Low complexity" evidence="6">
    <location>
        <begin position="549"/>
        <end position="559"/>
    </location>
</feature>
<feature type="transmembrane region" description="Helical" evidence="7">
    <location>
        <begin position="131"/>
        <end position="152"/>
    </location>
</feature>
<feature type="domain" description="Rhodopsin" evidence="8">
    <location>
        <begin position="35"/>
        <end position="310"/>
    </location>
</feature>
<evidence type="ECO:0000259" key="8">
    <source>
        <dbReference type="Pfam" id="PF20684"/>
    </source>
</evidence>
<dbReference type="InterPro" id="IPR049326">
    <property type="entry name" value="Rhodopsin_dom_fungi"/>
</dbReference>
<feature type="transmembrane region" description="Helical" evidence="7">
    <location>
        <begin position="91"/>
        <end position="111"/>
    </location>
</feature>
<comment type="subcellular location">
    <subcellularLocation>
        <location evidence="1">Membrane</location>
        <topology evidence="1">Multi-pass membrane protein</topology>
    </subcellularLocation>
</comment>
<comment type="caution">
    <text evidence="9">The sequence shown here is derived from an EMBL/GenBank/DDBJ whole genome shotgun (WGS) entry which is preliminary data.</text>
</comment>
<protein>
    <recommendedName>
        <fullName evidence="8">Rhodopsin domain-containing protein</fullName>
    </recommendedName>
</protein>
<dbReference type="PANTHER" id="PTHR33048">
    <property type="entry name" value="PTH11-LIKE INTEGRAL MEMBRANE PROTEIN (AFU_ORTHOLOGUE AFUA_5G11245)"/>
    <property type="match status" value="1"/>
</dbReference>
<gene>
    <name evidence="9" type="ORF">PG999_013310</name>
</gene>
<feature type="compositionally biased region" description="Gly residues" evidence="6">
    <location>
        <begin position="337"/>
        <end position="346"/>
    </location>
</feature>
<dbReference type="Pfam" id="PF20684">
    <property type="entry name" value="Fung_rhodopsin"/>
    <property type="match status" value="1"/>
</dbReference>
<evidence type="ECO:0000256" key="5">
    <source>
        <dbReference type="ARBA" id="ARBA00038359"/>
    </source>
</evidence>
<feature type="region of interest" description="Disordered" evidence="6">
    <location>
        <begin position="320"/>
        <end position="368"/>
    </location>
</feature>
<sequence>MAPRTLGFDVNPGGTRFFIIQTCSLVLASLACSLRAYVRVIMVRKILAEDYMMLAATVILHYPSYAVPRWGRDTNLEAETDKKRALSQLSYVAYAIIILHSIALGGTGLHTTQLTQQGIYVALRAWYLAEVMYVPIATLIRMSIAFFLLRIAVKPWHIWIIRINIAVVLVINIVYFFLMLMQCTPPSFFWEGPSRIPGAHGSCINKAVVPISTIVHSVLSAISDWILALLPIAMLWSVQINLRTKISVAVLLSTGLVAGIALVLRAVYVKDIAISADFIHDTIDVATWSVIEPALGIIAGCIATLRPLFKNMGFSGLKRSRKYNSSSNKKQSHSGGSSTGAGGGGASRRLTRPSNGHHYNNRNMLRLDDEDDGEELVVVDDHRLDEATDLELSPTTRTKKGLGTTATTTDAMGVPNSTLDMLGSESNFHNNSNSNSSERPCSSRFLNNNSSSSSSRIYENIDAFGDSRVQRWEIESLRPPPQSHDAKLAAAADGSISIQTTFGISSSSQHRGMTTSGTENASSGRSSSTPDLPLQGSSWTLSPPPPAAAVPTAPSTTRH</sequence>
<dbReference type="Proteomes" id="UP001392437">
    <property type="component" value="Unassembled WGS sequence"/>
</dbReference>
<dbReference type="InterPro" id="IPR052337">
    <property type="entry name" value="SAT4-like"/>
</dbReference>
<feature type="region of interest" description="Disordered" evidence="6">
    <location>
        <begin position="387"/>
        <end position="454"/>
    </location>
</feature>
<feature type="compositionally biased region" description="Polar residues" evidence="6">
    <location>
        <begin position="503"/>
        <end position="539"/>
    </location>
</feature>
<dbReference type="PANTHER" id="PTHR33048:SF96">
    <property type="entry name" value="INTEGRAL MEMBRANE PROTEIN"/>
    <property type="match status" value="1"/>
</dbReference>
<evidence type="ECO:0000256" key="1">
    <source>
        <dbReference type="ARBA" id="ARBA00004141"/>
    </source>
</evidence>
<feature type="transmembrane region" description="Helical" evidence="7">
    <location>
        <begin position="17"/>
        <end position="38"/>
    </location>
</feature>
<dbReference type="AlphaFoldDB" id="A0AAW0Q4Z9"/>
<feature type="compositionally biased region" description="Polar residues" evidence="6">
    <location>
        <begin position="352"/>
        <end position="363"/>
    </location>
</feature>
<evidence type="ECO:0000256" key="4">
    <source>
        <dbReference type="ARBA" id="ARBA00023136"/>
    </source>
</evidence>
<name>A0AAW0Q4Z9_9PEZI</name>
<evidence type="ECO:0000256" key="6">
    <source>
        <dbReference type="SAM" id="MobiDB-lite"/>
    </source>
</evidence>
<evidence type="ECO:0000256" key="7">
    <source>
        <dbReference type="SAM" id="Phobius"/>
    </source>
</evidence>
<organism evidence="9 10">
    <name type="scientific">Apiospora kogelbergensis</name>
    <dbReference type="NCBI Taxonomy" id="1337665"/>
    <lineage>
        <taxon>Eukaryota</taxon>
        <taxon>Fungi</taxon>
        <taxon>Dikarya</taxon>
        <taxon>Ascomycota</taxon>
        <taxon>Pezizomycotina</taxon>
        <taxon>Sordariomycetes</taxon>
        <taxon>Xylariomycetidae</taxon>
        <taxon>Amphisphaeriales</taxon>
        <taxon>Apiosporaceae</taxon>
        <taxon>Apiospora</taxon>
    </lineage>
</organism>
<feature type="transmembrane region" description="Helical" evidence="7">
    <location>
        <begin position="248"/>
        <end position="268"/>
    </location>
</feature>
<feature type="transmembrane region" description="Helical" evidence="7">
    <location>
        <begin position="214"/>
        <end position="236"/>
    </location>
</feature>
<evidence type="ECO:0000313" key="10">
    <source>
        <dbReference type="Proteomes" id="UP001392437"/>
    </source>
</evidence>
<accession>A0AAW0Q4Z9</accession>
<feature type="compositionally biased region" description="Low complexity" evidence="6">
    <location>
        <begin position="323"/>
        <end position="336"/>
    </location>
</feature>
<reference evidence="9 10" key="1">
    <citation type="submission" date="2023-01" db="EMBL/GenBank/DDBJ databases">
        <title>Analysis of 21 Apiospora genomes using comparative genomics revels a genus with tremendous synthesis potential of carbohydrate active enzymes and secondary metabolites.</title>
        <authorList>
            <person name="Sorensen T."/>
        </authorList>
    </citation>
    <scope>NUCLEOTIDE SEQUENCE [LARGE SCALE GENOMIC DNA]</scope>
    <source>
        <strain evidence="9 10">CBS 117206</strain>
    </source>
</reference>
<evidence type="ECO:0000256" key="2">
    <source>
        <dbReference type="ARBA" id="ARBA00022692"/>
    </source>
</evidence>
<keyword evidence="2 7" id="KW-0812">Transmembrane</keyword>
<keyword evidence="4 7" id="KW-0472">Membrane</keyword>